<evidence type="ECO:0000313" key="3">
    <source>
        <dbReference type="EMBL" id="AJZ63156.1"/>
    </source>
</evidence>
<reference evidence="3 4" key="1">
    <citation type="journal article" date="2015" name="Genome Announc.">
        <title>Complete genome sequences for 59 burkholderia isolates, both pathogenic and near neighbor.</title>
        <authorList>
            <person name="Johnson S.L."/>
            <person name="Bishop-Lilly K.A."/>
            <person name="Ladner J.T."/>
            <person name="Daligault H.E."/>
            <person name="Davenport K.W."/>
            <person name="Jaissle J."/>
            <person name="Frey K.G."/>
            <person name="Koroleva G.I."/>
            <person name="Bruce D.C."/>
            <person name="Coyne S.R."/>
            <person name="Broomall S.M."/>
            <person name="Li P.E."/>
            <person name="Teshima H."/>
            <person name="Gibbons H.S."/>
            <person name="Palacios G.F."/>
            <person name="Rosenzweig C.N."/>
            <person name="Redden C.L."/>
            <person name="Xu Y."/>
            <person name="Minogue T.D."/>
            <person name="Chain P.S."/>
        </authorList>
    </citation>
    <scope>NUCLEOTIDE SEQUENCE [LARGE SCALE GENOMIC DNA]</scope>
    <source>
        <strain evidence="3 4">ATCC BAA-463</strain>
    </source>
</reference>
<protein>
    <recommendedName>
        <fullName evidence="5">Secreted protein</fullName>
    </recommendedName>
</protein>
<evidence type="ECO:0000256" key="2">
    <source>
        <dbReference type="SAM" id="SignalP"/>
    </source>
</evidence>
<dbReference type="AlphaFoldDB" id="A0AAU8TPI4"/>
<feature type="compositionally biased region" description="Basic and acidic residues" evidence="1">
    <location>
        <begin position="71"/>
        <end position="81"/>
    </location>
</feature>
<gene>
    <name evidence="3" type="ORF">OI25_5101</name>
</gene>
<dbReference type="EMBL" id="CP010027">
    <property type="protein sequence ID" value="AJZ63156.1"/>
    <property type="molecule type" value="Genomic_DNA"/>
</dbReference>
<name>A0AAU8TPI4_9BURK</name>
<evidence type="ECO:0000256" key="1">
    <source>
        <dbReference type="SAM" id="MobiDB-lite"/>
    </source>
</evidence>
<sequence length="81" mass="8965">MDKYFSPTVAVVLLRVSSTLLFARELSLASMHGSKGYSARGPYGVKMAFVVWRIDFGTKTAGRETGGGYTRDTRRRTELSV</sequence>
<organism evidence="3 4">
    <name type="scientific">Paraburkholderia fungorum</name>
    <dbReference type="NCBI Taxonomy" id="134537"/>
    <lineage>
        <taxon>Bacteria</taxon>
        <taxon>Pseudomonadati</taxon>
        <taxon>Pseudomonadota</taxon>
        <taxon>Betaproteobacteria</taxon>
        <taxon>Burkholderiales</taxon>
        <taxon>Burkholderiaceae</taxon>
        <taxon>Paraburkholderia</taxon>
    </lineage>
</organism>
<evidence type="ECO:0008006" key="5">
    <source>
        <dbReference type="Google" id="ProtNLM"/>
    </source>
</evidence>
<keyword evidence="2" id="KW-0732">Signal</keyword>
<dbReference type="KEGG" id="bfn:OI25_5101"/>
<feature type="chain" id="PRO_5043762114" description="Secreted protein" evidence="2">
    <location>
        <begin position="24"/>
        <end position="81"/>
    </location>
</feature>
<feature type="region of interest" description="Disordered" evidence="1">
    <location>
        <begin position="60"/>
        <end position="81"/>
    </location>
</feature>
<accession>A0AAU8TPI4</accession>
<dbReference type="Proteomes" id="UP000032614">
    <property type="component" value="Chromosome 2"/>
</dbReference>
<proteinExistence type="predicted"/>
<feature type="signal peptide" evidence="2">
    <location>
        <begin position="1"/>
        <end position="23"/>
    </location>
</feature>
<evidence type="ECO:0000313" key="4">
    <source>
        <dbReference type="Proteomes" id="UP000032614"/>
    </source>
</evidence>